<dbReference type="Proteomes" id="UP000077051">
    <property type="component" value="Unassembled WGS sequence"/>
</dbReference>
<gene>
    <name evidence="1" type="ORF">MUCCIDRAFT_108935</name>
</gene>
<organism evidence="1 2">
    <name type="scientific">Mucor lusitanicus CBS 277.49</name>
    <dbReference type="NCBI Taxonomy" id="747725"/>
    <lineage>
        <taxon>Eukaryota</taxon>
        <taxon>Fungi</taxon>
        <taxon>Fungi incertae sedis</taxon>
        <taxon>Mucoromycota</taxon>
        <taxon>Mucoromycotina</taxon>
        <taxon>Mucoromycetes</taxon>
        <taxon>Mucorales</taxon>
        <taxon>Mucorineae</taxon>
        <taxon>Mucoraceae</taxon>
        <taxon>Mucor</taxon>
    </lineage>
</organism>
<dbReference type="EMBL" id="AMYB01000003">
    <property type="protein sequence ID" value="OAD05088.1"/>
    <property type="molecule type" value="Genomic_DNA"/>
</dbReference>
<reference evidence="1 2" key="1">
    <citation type="submission" date="2015-06" db="EMBL/GenBank/DDBJ databases">
        <title>Expansion of signal transduction pathways in fungi by whole-genome duplication.</title>
        <authorList>
            <consortium name="DOE Joint Genome Institute"/>
            <person name="Corrochano L.M."/>
            <person name="Kuo A."/>
            <person name="Marcet-Houben M."/>
            <person name="Polaino S."/>
            <person name="Salamov A."/>
            <person name="Villalobos J.M."/>
            <person name="Alvarez M.I."/>
            <person name="Avalos J."/>
            <person name="Benito E.P."/>
            <person name="Benoit I."/>
            <person name="Burger G."/>
            <person name="Camino L.P."/>
            <person name="Canovas D."/>
            <person name="Cerda-Olmedo E."/>
            <person name="Cheng J.-F."/>
            <person name="Dominguez A."/>
            <person name="Elias M."/>
            <person name="Eslava A.P."/>
            <person name="Glaser F."/>
            <person name="Grimwood J."/>
            <person name="Gutierrez G."/>
            <person name="Heitman J."/>
            <person name="Henrissat B."/>
            <person name="Iturriaga E.A."/>
            <person name="Lang B.F."/>
            <person name="Lavin J.L."/>
            <person name="Lee S."/>
            <person name="Li W."/>
            <person name="Lindquist E."/>
            <person name="Lopez-Garcia S."/>
            <person name="Luque E.M."/>
            <person name="Marcos A.T."/>
            <person name="Martin J."/>
            <person name="Mccluskey K."/>
            <person name="Medina H.R."/>
            <person name="Miralles-Duran A."/>
            <person name="Miyazaki A."/>
            <person name="Munoz-Torres E."/>
            <person name="Oguiza J.A."/>
            <person name="Ohm R."/>
            <person name="Olmedo M."/>
            <person name="Orejas M."/>
            <person name="Ortiz-Castellanos L."/>
            <person name="Pisabarro A.G."/>
            <person name="Rodriguez-Romero J."/>
            <person name="Ruiz-Herrera J."/>
            <person name="Ruiz-Vazquez R."/>
            <person name="Sanz C."/>
            <person name="Schackwitz W."/>
            <person name="Schmutz J."/>
            <person name="Shahriari M."/>
            <person name="Shelest E."/>
            <person name="Silva-Franco F."/>
            <person name="Soanes D."/>
            <person name="Syed K."/>
            <person name="Tagua V.G."/>
            <person name="Talbot N.J."/>
            <person name="Thon M."/>
            <person name="De Vries R.P."/>
            <person name="Wiebenga A."/>
            <person name="Yadav J.S."/>
            <person name="Braun E.L."/>
            <person name="Baker S."/>
            <person name="Garre V."/>
            <person name="Horwitz B."/>
            <person name="Torres-Martinez S."/>
            <person name="Idnurm A."/>
            <person name="Herrera-Estrella A."/>
            <person name="Gabaldon T."/>
            <person name="Grigoriev I.V."/>
        </authorList>
    </citation>
    <scope>NUCLEOTIDE SEQUENCE [LARGE SCALE GENOMIC DNA]</scope>
    <source>
        <strain evidence="1 2">CBS 277.49</strain>
    </source>
</reference>
<keyword evidence="2" id="KW-1185">Reference proteome</keyword>
<evidence type="ECO:0000313" key="2">
    <source>
        <dbReference type="Proteomes" id="UP000077051"/>
    </source>
</evidence>
<comment type="caution">
    <text evidence="1">The sequence shown here is derived from an EMBL/GenBank/DDBJ whole genome shotgun (WGS) entry which is preliminary data.</text>
</comment>
<evidence type="ECO:0000313" key="1">
    <source>
        <dbReference type="EMBL" id="OAD05088.1"/>
    </source>
</evidence>
<name>A0A168ML89_MUCCL</name>
<sequence length="103" mass="11785">MSFLKSLKNKLVSNVSYSASKVIRKVRSPFVALDPAQHGFPHHAIDIPSDGVCSEFCAVIPEDISRSTIIDFYHGDIDAFDLSAQRYSKRYYPHQRTLEDYYL</sequence>
<dbReference type="VEuPathDB" id="FungiDB:MUCCIDRAFT_108935"/>
<accession>A0A168ML89</accession>
<dbReference type="AlphaFoldDB" id="A0A168ML89"/>
<protein>
    <submittedName>
        <fullName evidence="1">Uncharacterized protein</fullName>
    </submittedName>
</protein>
<proteinExistence type="predicted"/>